<organism evidence="8 9">
    <name type="scientific">Rhynchosporium agropyri</name>
    <dbReference type="NCBI Taxonomy" id="914238"/>
    <lineage>
        <taxon>Eukaryota</taxon>
        <taxon>Fungi</taxon>
        <taxon>Dikarya</taxon>
        <taxon>Ascomycota</taxon>
        <taxon>Pezizomycotina</taxon>
        <taxon>Leotiomycetes</taxon>
        <taxon>Helotiales</taxon>
        <taxon>Ploettnerulaceae</taxon>
        <taxon>Rhynchosporium</taxon>
    </lineage>
</organism>
<evidence type="ECO:0000259" key="7">
    <source>
        <dbReference type="Pfam" id="PF02668"/>
    </source>
</evidence>
<evidence type="ECO:0000313" key="9">
    <source>
        <dbReference type="Proteomes" id="UP000178912"/>
    </source>
</evidence>
<dbReference type="Pfam" id="PF02668">
    <property type="entry name" value="TauD"/>
    <property type="match status" value="1"/>
</dbReference>
<feature type="domain" description="TauD/TfdA-like" evidence="7">
    <location>
        <begin position="28"/>
        <end position="381"/>
    </location>
</feature>
<dbReference type="Proteomes" id="UP000178912">
    <property type="component" value="Unassembled WGS sequence"/>
</dbReference>
<reference evidence="9" key="1">
    <citation type="submission" date="2016-03" db="EMBL/GenBank/DDBJ databases">
        <authorList>
            <person name="Guldener U."/>
        </authorList>
    </citation>
    <scope>NUCLEOTIDE SEQUENCE [LARGE SCALE GENOMIC DNA]</scope>
    <source>
        <strain evidence="9">04CH-RAC-A.6.1</strain>
    </source>
</reference>
<evidence type="ECO:0000256" key="4">
    <source>
        <dbReference type="ARBA" id="ARBA00022964"/>
    </source>
</evidence>
<keyword evidence="3" id="KW-0479">Metal-binding</keyword>
<evidence type="ECO:0000256" key="2">
    <source>
        <dbReference type="ARBA" id="ARBA00005896"/>
    </source>
</evidence>
<dbReference type="PANTHER" id="PTHR43779:SF2">
    <property type="entry name" value="ALPHA-KETOGLUTARATE-DEPENDENT XANTHINE DIOXYGENASE XAN1"/>
    <property type="match status" value="1"/>
</dbReference>
<sequence>MSPSRIDNVSSKFRISPLVHSPDKKCNFGATVEGIDLNNLTDEEILVLREAIWTHKFLVIKDQTALVPKKNWELVTRLDPEAPILNQMDFAKCFHPTGEGILKKITLTLLPGVEDVHLMGKGYQGEDHYGVKNVTLNEAFSSAFHSTPLSEEDFENGNTRFQSWHMDGPGYRIDPPWFSSFRTIKLPNGPDQTVNWDDGSGLSMKAKPGRTAFFSSAQLYDLLTDEEKIMADHSWVEHMHHPYEWVRDCHGNPNGLSVACEGRETSMEEMDTFERDPSWTKKYPMVWVNPVTKEKSFQVQPNIVRKIFIRNNASDSPKVIDDLTEVRAFLNDIQLRILKPEYITAQPQNEGDMLLWDNYGMMHSRIDYPVKYGTRTAHQCWLGASRGPVGPVALPVDA</sequence>
<evidence type="ECO:0000256" key="6">
    <source>
        <dbReference type="ARBA" id="ARBA00023004"/>
    </source>
</evidence>
<name>A0A1E1L700_9HELO</name>
<keyword evidence="9" id="KW-1185">Reference proteome</keyword>
<evidence type="ECO:0000256" key="1">
    <source>
        <dbReference type="ARBA" id="ARBA00001954"/>
    </source>
</evidence>
<dbReference type="InterPro" id="IPR003819">
    <property type="entry name" value="TauD/TfdA-like"/>
</dbReference>
<dbReference type="SUPFAM" id="SSF51197">
    <property type="entry name" value="Clavaminate synthase-like"/>
    <property type="match status" value="1"/>
</dbReference>
<dbReference type="InterPro" id="IPR042098">
    <property type="entry name" value="TauD-like_sf"/>
</dbReference>
<comment type="cofactor">
    <cofactor evidence="1">
        <name>Fe(2+)</name>
        <dbReference type="ChEBI" id="CHEBI:29033"/>
    </cofactor>
</comment>
<protein>
    <submittedName>
        <fullName evidence="8">Related to Putative dioxygenase C576.01c</fullName>
    </submittedName>
</protein>
<accession>A0A1E1L700</accession>
<gene>
    <name evidence="8" type="ORF">RAG0_12088</name>
</gene>
<keyword evidence="5" id="KW-0560">Oxidoreductase</keyword>
<comment type="similarity">
    <text evidence="2">Belongs to the TfdA dioxygenase family.</text>
</comment>
<dbReference type="GO" id="GO:0046872">
    <property type="term" value="F:metal ion binding"/>
    <property type="evidence" value="ECO:0007669"/>
    <property type="project" value="UniProtKB-KW"/>
</dbReference>
<dbReference type="EMBL" id="FJUX01000084">
    <property type="protein sequence ID" value="CZT06317.1"/>
    <property type="molecule type" value="Genomic_DNA"/>
</dbReference>
<keyword evidence="6" id="KW-0408">Iron</keyword>
<dbReference type="OrthoDB" id="93019at2759"/>
<dbReference type="PANTHER" id="PTHR43779">
    <property type="entry name" value="DIOXYGENASE RV0097-RELATED"/>
    <property type="match status" value="1"/>
</dbReference>
<dbReference type="InterPro" id="IPR051178">
    <property type="entry name" value="TfdA_dioxygenase"/>
</dbReference>
<dbReference type="GO" id="GO:0051213">
    <property type="term" value="F:dioxygenase activity"/>
    <property type="evidence" value="ECO:0007669"/>
    <property type="project" value="UniProtKB-KW"/>
</dbReference>
<dbReference type="Gene3D" id="3.60.130.10">
    <property type="entry name" value="Clavaminate synthase-like"/>
    <property type="match status" value="1"/>
</dbReference>
<keyword evidence="4 8" id="KW-0223">Dioxygenase</keyword>
<proteinExistence type="inferred from homology"/>
<dbReference type="AlphaFoldDB" id="A0A1E1L700"/>
<evidence type="ECO:0000256" key="5">
    <source>
        <dbReference type="ARBA" id="ARBA00023002"/>
    </source>
</evidence>
<evidence type="ECO:0000313" key="8">
    <source>
        <dbReference type="EMBL" id="CZT06317.1"/>
    </source>
</evidence>
<evidence type="ECO:0000256" key="3">
    <source>
        <dbReference type="ARBA" id="ARBA00022723"/>
    </source>
</evidence>